<dbReference type="STRING" id="6183.A0A3Q0KQX9"/>
<protein>
    <submittedName>
        <fullName evidence="3">t-SNARE coiled-coil homology domain-containing protein</fullName>
    </submittedName>
</protein>
<evidence type="ECO:0000313" key="3">
    <source>
        <dbReference type="WBParaSite" id="Smp_158290.1"/>
    </source>
</evidence>
<keyword evidence="2" id="KW-1185">Reference proteome</keyword>
<reference evidence="3" key="2">
    <citation type="submission" date="2018-12" db="UniProtKB">
        <authorList>
            <consortium name="WormBaseParasite"/>
        </authorList>
    </citation>
    <scope>IDENTIFICATION</scope>
    <source>
        <strain evidence="3">Puerto Rican</strain>
    </source>
</reference>
<evidence type="ECO:0000256" key="1">
    <source>
        <dbReference type="SAM" id="Coils"/>
    </source>
</evidence>
<dbReference type="Proteomes" id="UP000008854">
    <property type="component" value="Unassembled WGS sequence"/>
</dbReference>
<dbReference type="InParanoid" id="A0A3Q0KQX9"/>
<dbReference type="ExpressionAtlas" id="A0A3Q0KQX9">
    <property type="expression patterns" value="baseline"/>
</dbReference>
<organism evidence="2 3">
    <name type="scientific">Schistosoma mansoni</name>
    <name type="common">Blood fluke</name>
    <dbReference type="NCBI Taxonomy" id="6183"/>
    <lineage>
        <taxon>Eukaryota</taxon>
        <taxon>Metazoa</taxon>
        <taxon>Spiralia</taxon>
        <taxon>Lophotrochozoa</taxon>
        <taxon>Platyhelminthes</taxon>
        <taxon>Trematoda</taxon>
        <taxon>Digenea</taxon>
        <taxon>Strigeidida</taxon>
        <taxon>Schistosomatoidea</taxon>
        <taxon>Schistosomatidae</taxon>
        <taxon>Schistosoma</taxon>
    </lineage>
</organism>
<evidence type="ECO:0000313" key="2">
    <source>
        <dbReference type="Proteomes" id="UP000008854"/>
    </source>
</evidence>
<proteinExistence type="predicted"/>
<keyword evidence="1" id="KW-0175">Coiled coil</keyword>
<accession>A0A3Q0KQX9</accession>
<name>A0A3Q0KQX9_SCHMA</name>
<sequence>MSTDSDQEKLLQKFKDLREEPQKQVNDLTNAINDIEENLIRNKESHSIQMQKIDQLYRTNVNDLNEEINQLKDDLEIQSLHLKQIEKWLKATRGWISIRKYLYEQKYRKWKMELLRTHYHVEDACEEFNKTVFGNEANRPVWKVSMNSKATIQHPTSNNWINEKSWLHYRKQIIESQLSTKSKDQIKCIQNKLRNRKMAQRTFDRYSNRESHEVNVAEMNKSKQQDELTKYPYSINHPLHIHEQQLMNKFNQLKTMQFLNLIELNTKENDLHSLLKVQSCE</sequence>
<dbReference type="WBParaSite" id="Smp_158290.1">
    <property type="protein sequence ID" value="Smp_158290.1"/>
    <property type="gene ID" value="Smp_158290"/>
</dbReference>
<dbReference type="AlphaFoldDB" id="A0A3Q0KQX9"/>
<reference evidence="2" key="1">
    <citation type="journal article" date="2012" name="PLoS Negl. Trop. Dis.">
        <title>A systematically improved high quality genome and transcriptome of the human blood fluke Schistosoma mansoni.</title>
        <authorList>
            <person name="Protasio A.V."/>
            <person name="Tsai I.J."/>
            <person name="Babbage A."/>
            <person name="Nichol S."/>
            <person name="Hunt M."/>
            <person name="Aslett M.A."/>
            <person name="De Silva N."/>
            <person name="Velarde G.S."/>
            <person name="Anderson T.J."/>
            <person name="Clark R.C."/>
            <person name="Davidson C."/>
            <person name="Dillon G.P."/>
            <person name="Holroyd N.E."/>
            <person name="LoVerde P.T."/>
            <person name="Lloyd C."/>
            <person name="McQuillan J."/>
            <person name="Oliveira G."/>
            <person name="Otto T.D."/>
            <person name="Parker-Manuel S.J."/>
            <person name="Quail M.A."/>
            <person name="Wilson R.A."/>
            <person name="Zerlotini A."/>
            <person name="Dunne D.W."/>
            <person name="Berriman M."/>
        </authorList>
    </citation>
    <scope>NUCLEOTIDE SEQUENCE [LARGE SCALE GENOMIC DNA]</scope>
    <source>
        <strain evidence="2">Puerto Rican</strain>
    </source>
</reference>
<feature type="coiled-coil region" evidence="1">
    <location>
        <begin position="18"/>
        <end position="81"/>
    </location>
</feature>